<organism evidence="2 3">
    <name type="scientific">Neomesorhizobium albiziae</name>
    <dbReference type="NCBI Taxonomy" id="335020"/>
    <lineage>
        <taxon>Bacteria</taxon>
        <taxon>Pseudomonadati</taxon>
        <taxon>Pseudomonadota</taxon>
        <taxon>Alphaproteobacteria</taxon>
        <taxon>Hyphomicrobiales</taxon>
        <taxon>Phyllobacteriaceae</taxon>
        <taxon>Neomesorhizobium</taxon>
    </lineage>
</organism>
<name>A0A1I4CBI0_9HYPH</name>
<proteinExistence type="predicted"/>
<evidence type="ECO:0000313" key="3">
    <source>
        <dbReference type="Proteomes" id="UP000323300"/>
    </source>
</evidence>
<keyword evidence="1" id="KW-1133">Transmembrane helix</keyword>
<dbReference type="RefSeq" id="WP_188130466.1">
    <property type="nucleotide sequence ID" value="NZ_BSPE01000004.1"/>
</dbReference>
<evidence type="ECO:0000256" key="1">
    <source>
        <dbReference type="SAM" id="Phobius"/>
    </source>
</evidence>
<dbReference type="Proteomes" id="UP000323300">
    <property type="component" value="Unassembled WGS sequence"/>
</dbReference>
<keyword evidence="1" id="KW-0472">Membrane</keyword>
<reference evidence="2 3" key="1">
    <citation type="submission" date="2016-10" db="EMBL/GenBank/DDBJ databases">
        <authorList>
            <person name="Varghese N."/>
            <person name="Submissions S."/>
        </authorList>
    </citation>
    <scope>NUCLEOTIDE SEQUENCE [LARGE SCALE GENOMIC DNA]</scope>
    <source>
        <strain evidence="2 3">DSM 21822</strain>
    </source>
</reference>
<gene>
    <name evidence="2" type="ORF">SAMN04488498_112131</name>
</gene>
<protein>
    <submittedName>
        <fullName evidence="2">Uncharacterized protein</fullName>
    </submittedName>
</protein>
<dbReference type="EMBL" id="FOSL01000012">
    <property type="protein sequence ID" value="SFK78295.1"/>
    <property type="molecule type" value="Genomic_DNA"/>
</dbReference>
<feature type="transmembrane region" description="Helical" evidence="1">
    <location>
        <begin position="33"/>
        <end position="51"/>
    </location>
</feature>
<dbReference type="AlphaFoldDB" id="A0A1I4CBI0"/>
<keyword evidence="3" id="KW-1185">Reference proteome</keyword>
<accession>A0A1I4CBI0</accession>
<keyword evidence="1" id="KW-0812">Transmembrane</keyword>
<evidence type="ECO:0000313" key="2">
    <source>
        <dbReference type="EMBL" id="SFK78295.1"/>
    </source>
</evidence>
<sequence length="55" mass="6183">MIRFVFIAIFVLVAALILRVVWRGLKSADLDWNGIAFALGFVVLAFYLRHITGMG</sequence>